<dbReference type="EMBL" id="MT141374">
    <property type="protein sequence ID" value="QJA59550.1"/>
    <property type="molecule type" value="Genomic_DNA"/>
</dbReference>
<evidence type="ECO:0000313" key="1">
    <source>
        <dbReference type="EMBL" id="QJA59550.1"/>
    </source>
</evidence>
<gene>
    <name evidence="1" type="ORF">MM415B01269_0020</name>
</gene>
<proteinExistence type="predicted"/>
<reference evidence="1" key="1">
    <citation type="submission" date="2020-03" db="EMBL/GenBank/DDBJ databases">
        <title>The deep terrestrial virosphere.</title>
        <authorList>
            <person name="Holmfeldt K."/>
            <person name="Nilsson E."/>
            <person name="Simone D."/>
            <person name="Lopez-Fernandez M."/>
            <person name="Wu X."/>
            <person name="de Brujin I."/>
            <person name="Lundin D."/>
            <person name="Andersson A."/>
            <person name="Bertilsson S."/>
            <person name="Dopson M."/>
        </authorList>
    </citation>
    <scope>NUCLEOTIDE SEQUENCE</scope>
    <source>
        <strain evidence="1">MM415B01269</strain>
    </source>
</reference>
<accession>A0A6M3IPM9</accession>
<protein>
    <submittedName>
        <fullName evidence="1">Putative capsid protein</fullName>
    </submittedName>
</protein>
<organism evidence="1">
    <name type="scientific">viral metagenome</name>
    <dbReference type="NCBI Taxonomy" id="1070528"/>
    <lineage>
        <taxon>unclassified sequences</taxon>
        <taxon>metagenomes</taxon>
        <taxon>organismal metagenomes</taxon>
    </lineage>
</organism>
<dbReference type="NCBIfam" id="TIGR04387">
    <property type="entry name" value="capsid_maj_N4"/>
    <property type="match status" value="1"/>
</dbReference>
<name>A0A6M3IPM9_9ZZZZ</name>
<sequence>MKETIKELATGRTAFGNTRGTSSTTYLLEPRIWLKEILDAAKKRLFFTQFVYTTQLSKGQKDVVIPKRTTYKGSSGITYATASPADGTAITATVIDNLDGVPVTPAMQASRVTIGNYAIRTNALDLIRAAQDELIYSVGDKVDAYVAGILGDATAALSTATGMQTLFGGDATSDATLAAGDVITTDLVAEGRTRLMDSNKQYRATGGAGGGYGAVSGSIAGNPWTPTPDEPFVLFIGPAQEEAFLKDSQFVNAAEYGSNKVVMNGEIGEYIGVKIVVTNNVERVAASGTGVDAEATTVSVAMTRCMMVKARRCGALAWGLKPQLKFWDNAPQVSQDVILESAYAAAVVYADAIVCIDVADA</sequence>
<dbReference type="AlphaFoldDB" id="A0A6M3IPM9"/>